<evidence type="ECO:0000256" key="2">
    <source>
        <dbReference type="ARBA" id="ARBA00022857"/>
    </source>
</evidence>
<dbReference type="PRINTS" id="PR00080">
    <property type="entry name" value="SDRFAMILY"/>
</dbReference>
<name>A0A813VAA0_9BILA</name>
<evidence type="ECO:0000313" key="7">
    <source>
        <dbReference type="EMBL" id="CAF3750985.1"/>
    </source>
</evidence>
<sequence length="287" mass="31582">MLSTSQQRVILVTGANKGIGYEVVKKLVNELPLNNNLILLGCRDLKRGEDALIRLGSPPNVHLLHLDVSLRESITHATNKIKCKYGGQLDIIINNAAIGELELTVDIARTMFTTNYYGIKTLNEHLFPFIRENGRVINVASISGSILLSEASKDLQEKYLSSTLTTEQLDCLVEDFISAIETNTFEALGYNPKSSYLIYSVTKAAVIALTQIEARQWSGSKNVLVLSVCPGFCATDLNRNAPGARPAELGADSILHVVNAPQNELKNGCFYRDGQQLPQVYMIDDKN</sequence>
<dbReference type="OrthoDB" id="7289984at2759"/>
<dbReference type="EMBL" id="CAJNOL010000093">
    <property type="protein sequence ID" value="CAF0838128.1"/>
    <property type="molecule type" value="Genomic_DNA"/>
</dbReference>
<gene>
    <name evidence="6" type="ORF">JXQ802_LOCUS6039</name>
    <name evidence="7" type="ORF">OTI717_LOCUS15577</name>
    <name evidence="5" type="ORF">RFH988_LOCUS2419</name>
</gene>
<dbReference type="EMBL" id="CAJOAX010001856">
    <property type="protein sequence ID" value="CAF3750985.1"/>
    <property type="molecule type" value="Genomic_DNA"/>
</dbReference>
<dbReference type="SUPFAM" id="SSF51735">
    <property type="entry name" value="NAD(P)-binding Rossmann-fold domains"/>
    <property type="match status" value="1"/>
</dbReference>
<dbReference type="Gene3D" id="3.40.50.720">
    <property type="entry name" value="NAD(P)-binding Rossmann-like Domain"/>
    <property type="match status" value="1"/>
</dbReference>
<dbReference type="Proteomes" id="UP000663882">
    <property type="component" value="Unassembled WGS sequence"/>
</dbReference>
<evidence type="ECO:0008006" key="9">
    <source>
        <dbReference type="Google" id="ProtNLM"/>
    </source>
</evidence>
<evidence type="ECO:0000256" key="3">
    <source>
        <dbReference type="ARBA" id="ARBA00023002"/>
    </source>
</evidence>
<evidence type="ECO:0000313" key="5">
    <source>
        <dbReference type="EMBL" id="CAF0772029.1"/>
    </source>
</evidence>
<keyword evidence="8" id="KW-1185">Reference proteome</keyword>
<comment type="caution">
    <text evidence="6">The sequence shown here is derived from an EMBL/GenBank/DDBJ whole genome shotgun (WGS) entry which is preliminary data.</text>
</comment>
<dbReference type="PRINTS" id="PR00081">
    <property type="entry name" value="GDHRDH"/>
</dbReference>
<proteinExistence type="inferred from homology"/>
<comment type="similarity">
    <text evidence="1 4">Belongs to the short-chain dehydrogenases/reductases (SDR) family.</text>
</comment>
<organism evidence="6 8">
    <name type="scientific">Rotaria sordida</name>
    <dbReference type="NCBI Taxonomy" id="392033"/>
    <lineage>
        <taxon>Eukaryota</taxon>
        <taxon>Metazoa</taxon>
        <taxon>Spiralia</taxon>
        <taxon>Gnathifera</taxon>
        <taxon>Rotifera</taxon>
        <taxon>Eurotatoria</taxon>
        <taxon>Bdelloidea</taxon>
        <taxon>Philodinida</taxon>
        <taxon>Philodinidae</taxon>
        <taxon>Rotaria</taxon>
    </lineage>
</organism>
<dbReference type="AlphaFoldDB" id="A0A813VAA0"/>
<evidence type="ECO:0000256" key="1">
    <source>
        <dbReference type="ARBA" id="ARBA00006484"/>
    </source>
</evidence>
<dbReference type="InterPro" id="IPR036291">
    <property type="entry name" value="NAD(P)-bd_dom_sf"/>
</dbReference>
<evidence type="ECO:0000313" key="6">
    <source>
        <dbReference type="EMBL" id="CAF0838128.1"/>
    </source>
</evidence>
<reference evidence="6" key="1">
    <citation type="submission" date="2021-02" db="EMBL/GenBank/DDBJ databases">
        <authorList>
            <person name="Nowell W R."/>
        </authorList>
    </citation>
    <scope>NUCLEOTIDE SEQUENCE</scope>
</reference>
<keyword evidence="3" id="KW-0560">Oxidoreductase</keyword>
<keyword evidence="2" id="KW-0521">NADP</keyword>
<dbReference type="PANTHER" id="PTHR43963">
    <property type="entry name" value="CARBONYL REDUCTASE 1-RELATED"/>
    <property type="match status" value="1"/>
</dbReference>
<dbReference type="Proteomes" id="UP000663870">
    <property type="component" value="Unassembled WGS sequence"/>
</dbReference>
<dbReference type="Pfam" id="PF00106">
    <property type="entry name" value="adh_short"/>
    <property type="match status" value="2"/>
</dbReference>
<accession>A0A813VAA0</accession>
<evidence type="ECO:0000256" key="4">
    <source>
        <dbReference type="RuleBase" id="RU000363"/>
    </source>
</evidence>
<dbReference type="GO" id="GO:0016491">
    <property type="term" value="F:oxidoreductase activity"/>
    <property type="evidence" value="ECO:0007669"/>
    <property type="project" value="UniProtKB-KW"/>
</dbReference>
<dbReference type="EMBL" id="CAJNOO010000052">
    <property type="protein sequence ID" value="CAF0772029.1"/>
    <property type="molecule type" value="Genomic_DNA"/>
</dbReference>
<dbReference type="InterPro" id="IPR002347">
    <property type="entry name" value="SDR_fam"/>
</dbReference>
<protein>
    <recommendedName>
        <fullName evidence="9">Carbonyl reductase [NADPH] 1</fullName>
    </recommendedName>
</protein>
<dbReference type="Proteomes" id="UP000663823">
    <property type="component" value="Unassembled WGS sequence"/>
</dbReference>
<evidence type="ECO:0000313" key="8">
    <source>
        <dbReference type="Proteomes" id="UP000663870"/>
    </source>
</evidence>
<dbReference type="PANTHER" id="PTHR43963:SF6">
    <property type="entry name" value="CHAIN DEHYDROGENASE FAMILY PROTEIN, PUTATIVE (AFU_ORTHOLOGUE AFUA_3G15350)-RELATED"/>
    <property type="match status" value="1"/>
</dbReference>